<proteinExistence type="predicted"/>
<sequence length="181" mass="20866">MFRKSRFIFIILLISMLTLTGCGGYKTETSSNPQTKKAEEYAKQAPEEKNILLDYIVGHELSEKNNKIFTPDRYEINIMEVNGHNVTEKALDLFVHDGAVKDENEPGFFNNEWVLDNLIAINNKDFPDVVIVYVDWRDREDDVILVGTYTPEGKVDYWETSNLTMEKINPNQSVSLIKNLK</sequence>
<organism evidence="1 2">
    <name type="scientific">Desulfuribacillus stibiiarsenatis</name>
    <dbReference type="NCBI Taxonomy" id="1390249"/>
    <lineage>
        <taxon>Bacteria</taxon>
        <taxon>Bacillati</taxon>
        <taxon>Bacillota</taxon>
        <taxon>Desulfuribacillia</taxon>
        <taxon>Desulfuribacillales</taxon>
        <taxon>Desulfuribacillaceae</taxon>
        <taxon>Desulfuribacillus</taxon>
    </lineage>
</organism>
<dbReference type="Proteomes" id="UP000095255">
    <property type="component" value="Unassembled WGS sequence"/>
</dbReference>
<protein>
    <recommendedName>
        <fullName evidence="3">Lipoprotein</fullName>
    </recommendedName>
</protein>
<dbReference type="PROSITE" id="PS51257">
    <property type="entry name" value="PROKAR_LIPOPROTEIN"/>
    <property type="match status" value="1"/>
</dbReference>
<evidence type="ECO:0000313" key="2">
    <source>
        <dbReference type="Proteomes" id="UP000095255"/>
    </source>
</evidence>
<name>A0A1E5L794_9FIRM</name>
<dbReference type="AlphaFoldDB" id="A0A1E5L794"/>
<evidence type="ECO:0008006" key="3">
    <source>
        <dbReference type="Google" id="ProtNLM"/>
    </source>
</evidence>
<comment type="caution">
    <text evidence="1">The sequence shown here is derived from an EMBL/GenBank/DDBJ whole genome shotgun (WGS) entry which is preliminary data.</text>
</comment>
<dbReference type="STRING" id="1390249.BHU72_14710"/>
<reference evidence="1 2" key="1">
    <citation type="submission" date="2016-09" db="EMBL/GenBank/DDBJ databases">
        <title>Desulfuribacillus arsenicus sp. nov., an obligately anaerobic, dissimilatory arsenic- and antimonate-reducing bacterium isolated from anoxic sediments.</title>
        <authorList>
            <person name="Abin C.A."/>
            <person name="Hollibaugh J.T."/>
        </authorList>
    </citation>
    <scope>NUCLEOTIDE SEQUENCE [LARGE SCALE GENOMIC DNA]</scope>
    <source>
        <strain evidence="1 2">MLFW-2</strain>
    </source>
</reference>
<dbReference type="OrthoDB" id="137511at2"/>
<keyword evidence="2" id="KW-1185">Reference proteome</keyword>
<accession>A0A1E5L794</accession>
<gene>
    <name evidence="1" type="ORF">BHU72_14710</name>
</gene>
<evidence type="ECO:0000313" key="1">
    <source>
        <dbReference type="EMBL" id="OEH86001.1"/>
    </source>
</evidence>
<dbReference type="RefSeq" id="WP_069701602.1">
    <property type="nucleotide sequence ID" value="NZ_MJAT01000009.1"/>
</dbReference>
<dbReference type="EMBL" id="MJAT01000009">
    <property type="protein sequence ID" value="OEH86001.1"/>
    <property type="molecule type" value="Genomic_DNA"/>
</dbReference>